<dbReference type="PROSITE" id="PS51819">
    <property type="entry name" value="VOC"/>
    <property type="match status" value="1"/>
</dbReference>
<dbReference type="AlphaFoldDB" id="A0A5Q4VIA3"/>
<keyword evidence="1" id="KW-0479">Metal-binding</keyword>
<proteinExistence type="predicted"/>
<name>A0A5Q4VIA3_9BACT</name>
<dbReference type="Pfam" id="PF00903">
    <property type="entry name" value="Glyoxalase"/>
    <property type="match status" value="1"/>
</dbReference>
<evidence type="ECO:0000313" key="4">
    <source>
        <dbReference type="Proteomes" id="UP000321899"/>
    </source>
</evidence>
<dbReference type="GO" id="GO:0046491">
    <property type="term" value="P:L-methylmalonyl-CoA metabolic process"/>
    <property type="evidence" value="ECO:0007669"/>
    <property type="project" value="TreeGrafter"/>
</dbReference>
<sequence length="152" mass="16831">MMILCMDHLNIVVTDLAKAAGFFEAMGFRAVMESDLDGAFLEKVTGLSGVKGRFIAMEHSGSSMRLELLEYQPAMLPDGQISMANKVGFRHLAFQVEDMEKTVENLKSLGAVFLSPVQTWEKTGKKLVYFLGPDGILMELCQYPLASEDQES</sequence>
<reference evidence="3 4" key="1">
    <citation type="submission" date="2019-06" db="EMBL/GenBank/DDBJ databases">
        <title>Desulfobotulus mexicanus sp. nov., a novel sulfate-reducing bacterium isolated from the sediment of an alkaline crater lake in Mexico.</title>
        <authorList>
            <person name="Hirschler-Rea A."/>
        </authorList>
    </citation>
    <scope>NUCLEOTIDE SEQUENCE [LARGE SCALE GENOMIC DNA]</scope>
    <source>
        <strain evidence="3 4">PAR22N</strain>
    </source>
</reference>
<dbReference type="OrthoDB" id="9795618at2"/>
<dbReference type="InterPro" id="IPR029068">
    <property type="entry name" value="Glyas_Bleomycin-R_OHBP_Dase"/>
</dbReference>
<protein>
    <recommendedName>
        <fullName evidence="2">VOC domain-containing protein</fullName>
    </recommendedName>
</protein>
<dbReference type="PANTHER" id="PTHR43048">
    <property type="entry name" value="METHYLMALONYL-COA EPIMERASE"/>
    <property type="match status" value="1"/>
</dbReference>
<feature type="domain" description="VOC" evidence="2">
    <location>
        <begin position="5"/>
        <end position="143"/>
    </location>
</feature>
<dbReference type="InterPro" id="IPR004360">
    <property type="entry name" value="Glyas_Fos-R_dOase_dom"/>
</dbReference>
<accession>A0A5Q4VIA3</accession>
<dbReference type="PANTHER" id="PTHR43048:SF3">
    <property type="entry name" value="METHYLMALONYL-COA EPIMERASE, MITOCHONDRIAL"/>
    <property type="match status" value="1"/>
</dbReference>
<dbReference type="Gene3D" id="3.10.180.10">
    <property type="entry name" value="2,3-Dihydroxybiphenyl 1,2-Dioxygenase, domain 1"/>
    <property type="match status" value="1"/>
</dbReference>
<dbReference type="InterPro" id="IPR051785">
    <property type="entry name" value="MMCE/EMCE_epimerase"/>
</dbReference>
<organism evidence="3 4">
    <name type="scientific">Desulfobotulus mexicanus</name>
    <dbReference type="NCBI Taxonomy" id="2586642"/>
    <lineage>
        <taxon>Bacteria</taxon>
        <taxon>Pseudomonadati</taxon>
        <taxon>Thermodesulfobacteriota</taxon>
        <taxon>Desulfobacteria</taxon>
        <taxon>Desulfobacterales</taxon>
        <taxon>Desulfobacteraceae</taxon>
        <taxon>Desulfobotulus</taxon>
    </lineage>
</organism>
<keyword evidence="4" id="KW-1185">Reference proteome</keyword>
<evidence type="ECO:0000313" key="3">
    <source>
        <dbReference type="EMBL" id="TYT75721.1"/>
    </source>
</evidence>
<dbReference type="InterPro" id="IPR037523">
    <property type="entry name" value="VOC_core"/>
</dbReference>
<gene>
    <name evidence="3" type="ORF">FIM25_02105</name>
</gene>
<dbReference type="Proteomes" id="UP000321899">
    <property type="component" value="Unassembled WGS sequence"/>
</dbReference>
<comment type="caution">
    <text evidence="3">The sequence shown here is derived from an EMBL/GenBank/DDBJ whole genome shotgun (WGS) entry which is preliminary data.</text>
</comment>
<dbReference type="SUPFAM" id="SSF54593">
    <property type="entry name" value="Glyoxalase/Bleomycin resistance protein/Dihydroxybiphenyl dioxygenase"/>
    <property type="match status" value="1"/>
</dbReference>
<dbReference type="EMBL" id="VDMB01000002">
    <property type="protein sequence ID" value="TYT75721.1"/>
    <property type="molecule type" value="Genomic_DNA"/>
</dbReference>
<evidence type="ECO:0000259" key="2">
    <source>
        <dbReference type="PROSITE" id="PS51819"/>
    </source>
</evidence>
<dbReference type="GO" id="GO:0004493">
    <property type="term" value="F:methylmalonyl-CoA epimerase activity"/>
    <property type="evidence" value="ECO:0007669"/>
    <property type="project" value="TreeGrafter"/>
</dbReference>
<evidence type="ECO:0000256" key="1">
    <source>
        <dbReference type="ARBA" id="ARBA00022723"/>
    </source>
</evidence>
<dbReference type="GO" id="GO:0046872">
    <property type="term" value="F:metal ion binding"/>
    <property type="evidence" value="ECO:0007669"/>
    <property type="project" value="UniProtKB-KW"/>
</dbReference>